<comment type="caution">
    <text evidence="2">The sequence shown here is derived from an EMBL/GenBank/DDBJ whole genome shotgun (WGS) entry which is preliminary data.</text>
</comment>
<evidence type="ECO:0000313" key="2">
    <source>
        <dbReference type="EMBL" id="EFY4990894.1"/>
    </source>
</evidence>
<gene>
    <name evidence="2" type="ORF">C0786_001008</name>
</gene>
<name>A0A8H8Z553_SHIFL</name>
<protein>
    <submittedName>
        <fullName evidence="2">Uncharacterized protein</fullName>
    </submittedName>
</protein>
<keyword evidence="1" id="KW-0472">Membrane</keyword>
<dbReference type="EMBL" id="AAVAGS010000018">
    <property type="protein sequence ID" value="EFY4990894.1"/>
    <property type="molecule type" value="Genomic_DNA"/>
</dbReference>
<evidence type="ECO:0000256" key="1">
    <source>
        <dbReference type="SAM" id="Phobius"/>
    </source>
</evidence>
<proteinExistence type="predicted"/>
<sequence>MVKFIQGTWILYIYILGITIMFGMSITQSNGNVWMSPEFTPQNLINRGTMSTSKGSVFKTSIPSNKSCFFFIKSSNKANMMFVHEFRDGYNVLRLNQVGGNPGTITVYAFSDMVLPHSGYGIAMYNSAGKMVYHGEMMPLDAEIITITNPQFTINMGYPCAIMPAMVGVYNYRRTPYDRPVYVTMTGATGNQIYNGEWYSSNVTWNVKKLYTNKVLVINTSKYD</sequence>
<dbReference type="AlphaFoldDB" id="A0A8H8Z553"/>
<reference evidence="2" key="1">
    <citation type="submission" date="2018-08" db="EMBL/GenBank/DDBJ databases">
        <authorList>
            <consortium name="PulseNet: The National Subtyping Network for Foodborne Disease Surveillance"/>
            <person name="Tarr C.L."/>
            <person name="Trees E."/>
            <person name="Katz L.S."/>
            <person name="Carleton-Romer H.A."/>
            <person name="Stroika S."/>
            <person name="Kucerova Z."/>
            <person name="Roache K.F."/>
            <person name="Sabol A.L."/>
            <person name="Besser J."/>
            <person name="Gerner-Smidt P."/>
        </authorList>
    </citation>
    <scope>NUCLEOTIDE SEQUENCE</scope>
    <source>
        <strain evidence="2">PNUSAE011576</strain>
    </source>
</reference>
<accession>A0A8H8Z553</accession>
<keyword evidence="1" id="KW-1133">Transmembrane helix</keyword>
<keyword evidence="1" id="KW-0812">Transmembrane</keyword>
<evidence type="ECO:0000313" key="3">
    <source>
        <dbReference type="Proteomes" id="UP000597978"/>
    </source>
</evidence>
<feature type="transmembrane region" description="Helical" evidence="1">
    <location>
        <begin position="9"/>
        <end position="27"/>
    </location>
</feature>
<organism evidence="2 3">
    <name type="scientific">Shigella flexneri</name>
    <dbReference type="NCBI Taxonomy" id="623"/>
    <lineage>
        <taxon>Bacteria</taxon>
        <taxon>Pseudomonadati</taxon>
        <taxon>Pseudomonadota</taxon>
        <taxon>Gammaproteobacteria</taxon>
        <taxon>Enterobacterales</taxon>
        <taxon>Enterobacteriaceae</taxon>
        <taxon>Shigella</taxon>
    </lineage>
</organism>
<dbReference type="Proteomes" id="UP000597978">
    <property type="component" value="Unassembled WGS sequence"/>
</dbReference>